<reference evidence="1 2" key="1">
    <citation type="journal article" date="2021" name="Sci. Rep.">
        <title>The distribution of antibiotic resistance genes in chicken gut microbiota commensals.</title>
        <authorList>
            <person name="Juricova H."/>
            <person name="Matiasovicova J."/>
            <person name="Kubasova T."/>
            <person name="Cejkova D."/>
            <person name="Rychlik I."/>
        </authorList>
    </citation>
    <scope>NUCLEOTIDE SEQUENCE [LARGE SCALE GENOMIC DNA]</scope>
    <source>
        <strain evidence="1 2">An562</strain>
    </source>
</reference>
<organism evidence="1 2">
    <name type="scientific">Parasutterella secunda</name>
    <dbReference type="NCBI Taxonomy" id="626947"/>
    <lineage>
        <taxon>Bacteria</taxon>
        <taxon>Pseudomonadati</taxon>
        <taxon>Pseudomonadota</taxon>
        <taxon>Betaproteobacteria</taxon>
        <taxon>Burkholderiales</taxon>
        <taxon>Sutterellaceae</taxon>
        <taxon>Parasutterella</taxon>
    </lineage>
</organism>
<sequence length="62" mass="6902">MSWLLLILIVLAVIWVIVFKMKNRSSGDCGCGCSSCHTGRKKTSDCCSTKSEQIIHIQKMGR</sequence>
<comment type="caution">
    <text evidence="1">The sequence shown here is derived from an EMBL/GenBank/DDBJ whole genome shotgun (WGS) entry which is preliminary data.</text>
</comment>
<dbReference type="Proteomes" id="UP000777002">
    <property type="component" value="Unassembled WGS sequence"/>
</dbReference>
<keyword evidence="2" id="KW-1185">Reference proteome</keyword>
<name>A0ABS2GS95_9BURK</name>
<evidence type="ECO:0000313" key="2">
    <source>
        <dbReference type="Proteomes" id="UP000777002"/>
    </source>
</evidence>
<protein>
    <submittedName>
        <fullName evidence="1">FeoB-associated Cys-rich membrane protein</fullName>
    </submittedName>
</protein>
<evidence type="ECO:0000313" key="1">
    <source>
        <dbReference type="EMBL" id="MBM6928710.1"/>
    </source>
</evidence>
<proteinExistence type="predicted"/>
<accession>A0ABS2GS95</accession>
<dbReference type="EMBL" id="JACJKX010000008">
    <property type="protein sequence ID" value="MBM6928710.1"/>
    <property type="molecule type" value="Genomic_DNA"/>
</dbReference>
<gene>
    <name evidence="1" type="ORF">H5985_05430</name>
</gene>